<evidence type="ECO:0000313" key="2">
    <source>
        <dbReference type="EMBL" id="CAK0908905.1"/>
    </source>
</evidence>
<organism evidence="2 3">
    <name type="scientific">Prorocentrum cordatum</name>
    <dbReference type="NCBI Taxonomy" id="2364126"/>
    <lineage>
        <taxon>Eukaryota</taxon>
        <taxon>Sar</taxon>
        <taxon>Alveolata</taxon>
        <taxon>Dinophyceae</taxon>
        <taxon>Prorocentrales</taxon>
        <taxon>Prorocentraceae</taxon>
        <taxon>Prorocentrum</taxon>
    </lineage>
</organism>
<accession>A0ABN9YD87</accession>
<reference evidence="2" key="1">
    <citation type="submission" date="2023-10" db="EMBL/GenBank/DDBJ databases">
        <authorList>
            <person name="Chen Y."/>
            <person name="Shah S."/>
            <person name="Dougan E. K."/>
            <person name="Thang M."/>
            <person name="Chan C."/>
        </authorList>
    </citation>
    <scope>NUCLEOTIDE SEQUENCE [LARGE SCALE GENOMIC DNA]</scope>
</reference>
<feature type="compositionally biased region" description="Basic residues" evidence="1">
    <location>
        <begin position="362"/>
        <end position="373"/>
    </location>
</feature>
<feature type="region of interest" description="Disordered" evidence="1">
    <location>
        <begin position="1034"/>
        <end position="1053"/>
    </location>
</feature>
<evidence type="ECO:0000313" key="3">
    <source>
        <dbReference type="Proteomes" id="UP001189429"/>
    </source>
</evidence>
<evidence type="ECO:0000256" key="1">
    <source>
        <dbReference type="SAM" id="MobiDB-lite"/>
    </source>
</evidence>
<dbReference type="EMBL" id="CAUYUJ010022095">
    <property type="protein sequence ID" value="CAK0908905.1"/>
    <property type="molecule type" value="Genomic_DNA"/>
</dbReference>
<dbReference type="Proteomes" id="UP001189429">
    <property type="component" value="Unassembled WGS sequence"/>
</dbReference>
<keyword evidence="3" id="KW-1185">Reference proteome</keyword>
<feature type="compositionally biased region" description="Low complexity" evidence="1">
    <location>
        <begin position="374"/>
        <end position="384"/>
    </location>
</feature>
<protein>
    <submittedName>
        <fullName evidence="2">Uncharacterized protein</fullName>
    </submittedName>
</protein>
<sequence>MKRFPNIWNNDAFTIRDMFGTDLDVAQLKIISDALYTKDPKKTVTLIREGVFAVDRDPRNDRGDEGSIDDRAASVWKHGIMEVRAPPTLIEPPEGDDTAVGERFMALDWATLIEGAKQCYARPDFNTNKMLVESLSKPIMGCRLLFKDTPDAVCKFYVDYKNEVNTEATATTYLQVCRSTRDVVARYKVENPGATVASVGGQNKYNVARFKVAEKIHPGRWPNPTALTTMISFFDESKKYTVDAAAKVSVWDDFVSFSQKRVEFKHPFAQQHSEVFGVVKLVFSRLKHDHPDMITSVLAFGLPLKKRAGASAICEGVDRIKITDDMMLRLLSKVGAAKILQQDSPDTPPTSSRGRGESGGRGRARGRSSRGRGRSASISAGISAVQQQQAVPDMGAPSFQFDADEADCDALDHWKHTVDRLVSIDSRQEDGIRSMMSIGLYMIMANTTSVELLVDGKVKKVKGWTELVRLAKLHVYKMAKLAPRVSDPDLVDGGDAVDGNKAIADRGWDMDRASEFFEAESGTASKIVEFLAANMDAATGTAGDLPTNQKEATVYFMTASAKCIEDAVPDAWIRVAVVFGEIKTALGSKLIIPRNSPWEKMSDGTEVALKCVKFGSLMHVATCIGHQSCIISPPSDSRDGKQPFHGPLVQPWAQRASGAIRDSVDTSKLGHAIGSASFSQLPGPKVTLELFADGRSFVDIAKMFGQVVHSLCDHIQLHDANGYEASKAELLKSLHSASRDEAIAIVKATRGLDNIDLPANFITFRNDFVRKAEKLYDASHQEIILTRALLGPECGAVVLEKLAGHVETERQRAAAVAVKGPAHAASTAGGDGKCLPGTPPLTLKASMLKAIDTELKDADVAKNIVCAHAREIMGKLQVAINENMTSIPYKDDMYDNISITVEEKSTKGGAMASVAFESAPPQKSNSEVMYYWGRVVDDRDVKNLKKELAMPLGNGIVGSKGTRGPELYLDGTKFMNHLRSDFCCPWLIEIQITAKDHAGIQRTYHYTIPFLKTLEDVTPLMKCTRKRMADWDDSKFSKAPRKDPQVPLSFLMK</sequence>
<feature type="compositionally biased region" description="Basic and acidic residues" evidence="1">
    <location>
        <begin position="1034"/>
        <end position="1044"/>
    </location>
</feature>
<feature type="region of interest" description="Disordered" evidence="1">
    <location>
        <begin position="339"/>
        <end position="389"/>
    </location>
</feature>
<gene>
    <name evidence="2" type="ORF">PCOR1329_LOCUS83469</name>
</gene>
<comment type="caution">
    <text evidence="2">The sequence shown here is derived from an EMBL/GenBank/DDBJ whole genome shotgun (WGS) entry which is preliminary data.</text>
</comment>
<name>A0ABN9YD87_9DINO</name>
<proteinExistence type="predicted"/>